<name>A0ABS3XSX3_9ACTN</name>
<evidence type="ECO:0000313" key="1">
    <source>
        <dbReference type="EMBL" id="MBO8198459.1"/>
    </source>
</evidence>
<evidence type="ECO:0008006" key="3">
    <source>
        <dbReference type="Google" id="ProtNLM"/>
    </source>
</evidence>
<gene>
    <name evidence="1" type="ORF">JW613_09085</name>
</gene>
<reference evidence="1 2" key="1">
    <citation type="submission" date="2021-02" db="EMBL/GenBank/DDBJ databases">
        <title>Streptomyces spirodelae sp. nov., isolated from duckweed.</title>
        <authorList>
            <person name="Saimee Y."/>
            <person name="Duangmal K."/>
        </authorList>
    </citation>
    <scope>NUCLEOTIDE SEQUENCE [LARGE SCALE GENOMIC DNA]</scope>
    <source>
        <strain evidence="1 2">DSM 42105</strain>
    </source>
</reference>
<protein>
    <recommendedName>
        <fullName evidence="3">MarR family transcriptional regulator</fullName>
    </recommendedName>
</protein>
<proteinExistence type="predicted"/>
<evidence type="ECO:0000313" key="2">
    <source>
        <dbReference type="Proteomes" id="UP000721954"/>
    </source>
</evidence>
<dbReference type="RefSeq" id="WP_209210187.1">
    <property type="nucleotide sequence ID" value="NZ_JAFFZM010000004.1"/>
</dbReference>
<dbReference type="EMBL" id="JAFFZM010000004">
    <property type="protein sequence ID" value="MBO8198459.1"/>
    <property type="molecule type" value="Genomic_DNA"/>
</dbReference>
<organism evidence="1 2">
    <name type="scientific">Streptomyces smyrnaeus</name>
    <dbReference type="NCBI Taxonomy" id="1387713"/>
    <lineage>
        <taxon>Bacteria</taxon>
        <taxon>Bacillati</taxon>
        <taxon>Actinomycetota</taxon>
        <taxon>Actinomycetes</taxon>
        <taxon>Kitasatosporales</taxon>
        <taxon>Streptomycetaceae</taxon>
        <taxon>Streptomyces</taxon>
    </lineage>
</organism>
<comment type="caution">
    <text evidence="1">The sequence shown here is derived from an EMBL/GenBank/DDBJ whole genome shotgun (WGS) entry which is preliminary data.</text>
</comment>
<sequence>MPPDRTTDAELSSLDVPLLLRYGLTLGGAHRTALFGDGAVAAALIAEELGVLPRAVAFLAEVVRRDGLRAAVELPEPLPGREAARTASEWLTTASSVLGEADLENEEQLARWFEAVATIMALRHTHATPYP</sequence>
<accession>A0ABS3XSX3</accession>
<keyword evidence="2" id="KW-1185">Reference proteome</keyword>
<dbReference type="Proteomes" id="UP000721954">
    <property type="component" value="Unassembled WGS sequence"/>
</dbReference>
<dbReference type="GeneID" id="96258759"/>